<dbReference type="InterPro" id="IPR051239">
    <property type="entry name" value="2'-dNMP_N-hydrolase"/>
</dbReference>
<evidence type="ECO:0000313" key="1">
    <source>
        <dbReference type="EMBL" id="GBF49375.1"/>
    </source>
</evidence>
<dbReference type="Proteomes" id="UP000245133">
    <property type="component" value="Unassembled WGS sequence"/>
</dbReference>
<dbReference type="InterPro" id="IPR007710">
    <property type="entry name" value="Nucleoside_deoxyribTrfase"/>
</dbReference>
<sequence length="173" mass="19255">MKQVYLAGPQVFLPDAQAYFARAKQICKQYSLNAVCPFDGNPSEEIGLQKARWIFENNCRLIDASDLIIADLTQFRGALVDDGTSFEIGYAFHSGKTIYGFAKLLRPLLQMVPRKIATKPHASGYEIDQDGFLVNEDFGNSVNLMIEMAIYGSGGKLVEGNLEILLDRIRAEN</sequence>
<gene>
    <name evidence="1" type="ORF">LPTSP4_08860</name>
</gene>
<dbReference type="Gene3D" id="3.40.50.450">
    <property type="match status" value="1"/>
</dbReference>
<keyword evidence="1" id="KW-0808">Transferase</keyword>
<dbReference type="SUPFAM" id="SSF52309">
    <property type="entry name" value="N-(deoxy)ribosyltransferase-like"/>
    <property type="match status" value="1"/>
</dbReference>
<dbReference type="EMBL" id="BFBB01000003">
    <property type="protein sequence ID" value="GBF49375.1"/>
    <property type="molecule type" value="Genomic_DNA"/>
</dbReference>
<dbReference type="GO" id="GO:0016740">
    <property type="term" value="F:transferase activity"/>
    <property type="evidence" value="ECO:0007669"/>
    <property type="project" value="UniProtKB-KW"/>
</dbReference>
<keyword evidence="2" id="KW-1185">Reference proteome</keyword>
<dbReference type="PANTHER" id="PTHR15364">
    <property type="entry name" value="2'-DEOXYNUCLEOSIDE 5'-PHOSPHATE N-HYDROLASE 1"/>
    <property type="match status" value="1"/>
</dbReference>
<dbReference type="Pfam" id="PF05014">
    <property type="entry name" value="Nuc_deoxyrib_tr"/>
    <property type="match status" value="1"/>
</dbReference>
<dbReference type="AlphaFoldDB" id="A0A2P2DXL2"/>
<organism evidence="1 2">
    <name type="scientific">Leptospira ryugenii</name>
    <dbReference type="NCBI Taxonomy" id="1917863"/>
    <lineage>
        <taxon>Bacteria</taxon>
        <taxon>Pseudomonadati</taxon>
        <taxon>Spirochaetota</taxon>
        <taxon>Spirochaetia</taxon>
        <taxon>Leptospirales</taxon>
        <taxon>Leptospiraceae</taxon>
        <taxon>Leptospira</taxon>
    </lineage>
</organism>
<protein>
    <submittedName>
        <fullName evidence="1">Nucleoside 2-deoxyribosyltransferase</fullName>
    </submittedName>
</protein>
<evidence type="ECO:0000313" key="2">
    <source>
        <dbReference type="Proteomes" id="UP000245133"/>
    </source>
</evidence>
<proteinExistence type="predicted"/>
<dbReference type="PANTHER" id="PTHR15364:SF0">
    <property type="entry name" value="2'-DEOXYNUCLEOSIDE 5'-PHOSPHATE N-HYDROLASE 1"/>
    <property type="match status" value="1"/>
</dbReference>
<dbReference type="RefSeq" id="WP_108974210.1">
    <property type="nucleotide sequence ID" value="NZ_BFBB01000003.1"/>
</dbReference>
<reference evidence="1 2" key="1">
    <citation type="submission" date="2018-02" db="EMBL/GenBank/DDBJ databases">
        <title>Novel Leptospira species isolated from soil and water in Japan.</title>
        <authorList>
            <person name="Nakao R."/>
            <person name="Masuzawa T."/>
        </authorList>
    </citation>
    <scope>NUCLEOTIDE SEQUENCE [LARGE SCALE GENOMIC DNA]</scope>
    <source>
        <strain evidence="1 2">YH101</strain>
    </source>
</reference>
<dbReference type="GO" id="GO:0070694">
    <property type="term" value="F:5-hydroxymethyl-dUMP N-hydrolase activity"/>
    <property type="evidence" value="ECO:0007669"/>
    <property type="project" value="TreeGrafter"/>
</dbReference>
<accession>A0A2P2DXL2</accession>
<dbReference type="GO" id="GO:0009159">
    <property type="term" value="P:deoxyribonucleoside monophosphate catabolic process"/>
    <property type="evidence" value="ECO:0007669"/>
    <property type="project" value="TreeGrafter"/>
</dbReference>
<comment type="caution">
    <text evidence="1">The sequence shown here is derived from an EMBL/GenBank/DDBJ whole genome shotgun (WGS) entry which is preliminary data.</text>
</comment>
<name>A0A2P2DXL2_9LEPT</name>
<dbReference type="OrthoDB" id="397706at2"/>